<dbReference type="GO" id="GO:0007265">
    <property type="term" value="P:Ras protein signal transduction"/>
    <property type="evidence" value="ECO:0007669"/>
    <property type="project" value="TreeGrafter"/>
</dbReference>
<proteinExistence type="predicted"/>
<dbReference type="SUPFAM" id="SSF48366">
    <property type="entry name" value="Ras GEF"/>
    <property type="match status" value="1"/>
</dbReference>
<dbReference type="PROSITE" id="PS50009">
    <property type="entry name" value="RASGEF_CAT"/>
    <property type="match status" value="1"/>
</dbReference>
<dbReference type="InterPro" id="IPR036020">
    <property type="entry name" value="WW_dom_sf"/>
</dbReference>
<dbReference type="RefSeq" id="XP_031860068.1">
    <property type="nucleotide sequence ID" value="XM_032005579.1"/>
</dbReference>
<dbReference type="Pfam" id="PF00397">
    <property type="entry name" value="WW"/>
    <property type="match status" value="1"/>
</dbReference>
<name>A0A5M6BY57_9TREE</name>
<feature type="compositionally biased region" description="Polar residues" evidence="1">
    <location>
        <begin position="26"/>
        <end position="35"/>
    </location>
</feature>
<dbReference type="SMART" id="SM00147">
    <property type="entry name" value="RasGEF"/>
    <property type="match status" value="1"/>
</dbReference>
<organism evidence="2 3">
    <name type="scientific">Kwoniella shandongensis</name>
    <dbReference type="NCBI Taxonomy" id="1734106"/>
    <lineage>
        <taxon>Eukaryota</taxon>
        <taxon>Fungi</taxon>
        <taxon>Dikarya</taxon>
        <taxon>Basidiomycota</taxon>
        <taxon>Agaricomycotina</taxon>
        <taxon>Tremellomycetes</taxon>
        <taxon>Tremellales</taxon>
        <taxon>Cryptococcaceae</taxon>
        <taxon>Kwoniella</taxon>
    </lineage>
</organism>
<dbReference type="InterPro" id="IPR023578">
    <property type="entry name" value="Ras_GEF_dom_sf"/>
</dbReference>
<reference evidence="2" key="1">
    <citation type="submission" date="2017-08" db="EMBL/GenBank/DDBJ databases">
        <authorList>
            <person name="Cuomo C."/>
            <person name="Billmyre B."/>
            <person name="Heitman J."/>
        </authorList>
    </citation>
    <scope>NUCLEOTIDE SEQUENCE</scope>
    <source>
        <strain evidence="2">CBS 12478</strain>
    </source>
</reference>
<dbReference type="GO" id="GO:0005085">
    <property type="term" value="F:guanyl-nucleotide exchange factor activity"/>
    <property type="evidence" value="ECO:0007669"/>
    <property type="project" value="InterPro"/>
</dbReference>
<feature type="region of interest" description="Disordered" evidence="1">
    <location>
        <begin position="146"/>
        <end position="173"/>
    </location>
</feature>
<feature type="region of interest" description="Disordered" evidence="1">
    <location>
        <begin position="806"/>
        <end position="934"/>
    </location>
</feature>
<dbReference type="InterPro" id="IPR036964">
    <property type="entry name" value="RASGEF_cat_dom_sf"/>
</dbReference>
<dbReference type="Pfam" id="PF00617">
    <property type="entry name" value="RasGEF"/>
    <property type="match status" value="1"/>
</dbReference>
<dbReference type="FunFam" id="2.30.30.40:FF:000072">
    <property type="entry name" value="Unconventional Myosin IB"/>
    <property type="match status" value="1"/>
</dbReference>
<dbReference type="PRINTS" id="PR00452">
    <property type="entry name" value="SH3DOMAIN"/>
</dbReference>
<feature type="region of interest" description="Disordered" evidence="1">
    <location>
        <begin position="240"/>
        <end position="292"/>
    </location>
</feature>
<feature type="compositionally biased region" description="Polar residues" evidence="1">
    <location>
        <begin position="896"/>
        <end position="906"/>
    </location>
</feature>
<dbReference type="EMBL" id="CP144056">
    <property type="protein sequence ID" value="WWD18895.1"/>
    <property type="molecule type" value="Genomic_DNA"/>
</dbReference>
<dbReference type="Gene3D" id="1.10.840.10">
    <property type="entry name" value="Ras guanine-nucleotide exchange factors catalytic domain"/>
    <property type="match status" value="1"/>
</dbReference>
<reference evidence="2" key="2">
    <citation type="submission" date="2024-01" db="EMBL/GenBank/DDBJ databases">
        <title>Comparative genomics of Cryptococcus and Kwoniella reveals pathogenesis evolution and contrasting modes of karyotype evolution via chromosome fusion or intercentromeric recombination.</title>
        <authorList>
            <person name="Coelho M.A."/>
            <person name="David-Palma M."/>
            <person name="Shea T."/>
            <person name="Bowers K."/>
            <person name="McGinley-Smith S."/>
            <person name="Mohammad A.W."/>
            <person name="Gnirke A."/>
            <person name="Yurkov A.M."/>
            <person name="Nowrousian M."/>
            <person name="Sun S."/>
            <person name="Cuomo C.A."/>
            <person name="Heitman J."/>
        </authorList>
    </citation>
    <scope>NUCLEOTIDE SEQUENCE</scope>
    <source>
        <strain evidence="2">CBS 12478</strain>
    </source>
</reference>
<dbReference type="SUPFAM" id="SSF50044">
    <property type="entry name" value="SH3-domain"/>
    <property type="match status" value="1"/>
</dbReference>
<feature type="region of interest" description="Disordered" evidence="1">
    <location>
        <begin position="1452"/>
        <end position="1474"/>
    </location>
</feature>
<evidence type="ECO:0000256" key="1">
    <source>
        <dbReference type="SAM" id="MobiDB-lite"/>
    </source>
</evidence>
<keyword evidence="3" id="KW-1185">Reference proteome</keyword>
<dbReference type="GeneID" id="43589728"/>
<dbReference type="OrthoDB" id="546434at2759"/>
<dbReference type="PANTHER" id="PTHR23113:SF368">
    <property type="entry name" value="CELL DIVISION CONTROL PROTEIN 25"/>
    <property type="match status" value="1"/>
</dbReference>
<gene>
    <name evidence="2" type="ORF">CI109_103350</name>
</gene>
<dbReference type="InterPro" id="IPR001452">
    <property type="entry name" value="SH3_domain"/>
</dbReference>
<dbReference type="InterPro" id="IPR000651">
    <property type="entry name" value="Ras-like_Gua-exchang_fac_N"/>
</dbReference>
<feature type="compositionally biased region" description="Low complexity" evidence="1">
    <location>
        <begin position="325"/>
        <end position="339"/>
    </location>
</feature>
<dbReference type="Gene3D" id="2.30.30.40">
    <property type="entry name" value="SH3 Domains"/>
    <property type="match status" value="1"/>
</dbReference>
<dbReference type="SMART" id="SM00229">
    <property type="entry name" value="RasGEFN"/>
    <property type="match status" value="1"/>
</dbReference>
<sequence length="1499" mass="163708">MAETASRPFSISSSVISPYAALEALASSSPTRSNPNPHPGSSPRSQRTGKARAQASTSGQEDLGEQEEDEDDDDIPFLVRARFDFEATDESALSFNAGDLIYVYARLESGWWDGMLDGKRGWFPSNYVEDIAEEDLAQLEHEHQDGEATYEDGEGRHLDGRGRGEGGGGGSEEDVLRMDDVLRGQWGDWGGDAGLEDLAREMMAGDDEDDAGGFEAEARRRRAQVEGLSLGADEFGVSARKREETDATIRAVDQPSIRRESGSNTKEAQGGPQDAWIPSLTPDGQVYYHNTHTGEDSWELPMENSGLEDEQLFGELPTDEQYFNSITSSSAPSTSTLIPPETPDDNNNFRAPPRAQNDIPYPWVARLSDDGREWFYHNRLTGQSRRDPPTTKGDASSMVDIGVGLKRLSVSSSGPRPLRASVELQRRAVEEWERKISDALQAATRPKDKPTMGSMMDIVNDSLREIFEAAVAGSAAEEEMSRAVDLGSGTGMAAAIMREESAVEMLASAHAATLSVIRDLLRAFGYVGPLDKMEEMPRPHWVGDMTLIGSIGLLSANIHAAVVSKRAPDSGLSVWAEVMRSASKLKDVIANFPGAVLSNSIPPGAHDDAEGKRLTAWLGFESLGEPLGGTWGFGKADKGLRILDQSAVVDCQKVRDEFDTAIRDTSNSSRPLGLIRIAAKFGRVVSEIDIASVIDVDGDTGDLGRGVRAREDDLREYDHLVDQARQALQDLDSCVSGINSASIQVMQKLESDDIEVAIDHLVSAVFTAFRALSTLLIISGEQAAAVEQGLIRGQIGVRSAKYIASHTASTRPTSMGSSTSRTSTSRRSEARRSRVRGIEDEFMDDDDYGEMRDQAGEMQPPSTSASASTTSLSHQQNRHSATSSTTSLAYPPSEADSGSQKGNRTSILKAFRRNRSGSDADDGRGSGRGKTPNKKLAKIFGEDVTHIPVHPSIPPPSLSAPPTVHETPWYLSDDFEEGEIIFDDKGGVKAGTLTALVIRLTQHSSTDTPFFQAFLLTFRSFTNGAELFDLLVKRYNIAPPDGLTPSQAHEWKVKKQAPIRLRVANALRTWLERHYIEQTDSDVLDKIEQFATTTLLANGSELMSKQLLTLVAKRRIGEPEQTRGSTSGSLLSPPAPLLPRVTGRQLRLTDIAPLEIARQLTIIEFVHFQRIKPSECLNRAWAEDGGSNLAPNVRNVILTANRMAGWVALHILSSKDVRQRATAMKILIQVAAECRNLNNFSSMAGIIAGLNSAPITRLKRTRDLLSVKTQNMKADLDKTLDSSKNFANYKDLLKTINPPCVPFFGFYLSALTFIEDGNKNFIQPGAPTKGMTTSTSSSSLASSANRPSPLNPLSSSTSTSTTNNGAPAGTVIPTQPLINFFKRSLNAEILRDISQYQSQPYNLARCRSVVEWINKGLDEVEKGGDLYELSQALEPREKEEERITRMLHDSVSGTRSLIGPEGEDLESEGEERRDEKWRGLADCRRLFGTETDVFARPSK</sequence>
<dbReference type="InterPro" id="IPR001895">
    <property type="entry name" value="RASGEF_cat_dom"/>
</dbReference>
<feature type="compositionally biased region" description="Polar residues" evidence="1">
    <location>
        <begin position="874"/>
        <end position="888"/>
    </location>
</feature>
<feature type="compositionally biased region" description="Basic and acidic residues" evidence="1">
    <location>
        <begin position="916"/>
        <end position="925"/>
    </location>
</feature>
<dbReference type="PROSITE" id="PS50212">
    <property type="entry name" value="RASGEF_NTER"/>
    <property type="match status" value="1"/>
</dbReference>
<feature type="compositionally biased region" description="Basic and acidic residues" evidence="1">
    <location>
        <begin position="826"/>
        <end position="839"/>
    </location>
</feature>
<feature type="region of interest" description="Disordered" evidence="1">
    <location>
        <begin position="325"/>
        <end position="355"/>
    </location>
</feature>
<dbReference type="Gene3D" id="1.20.870.10">
    <property type="entry name" value="Son of sevenless (SoS) protein Chain: S domain 1"/>
    <property type="match status" value="1"/>
</dbReference>
<dbReference type="CDD" id="cd00155">
    <property type="entry name" value="RasGEF"/>
    <property type="match status" value="1"/>
</dbReference>
<dbReference type="InterPro" id="IPR036028">
    <property type="entry name" value="SH3-like_dom_sf"/>
</dbReference>
<feature type="compositionally biased region" description="Basic and acidic residues" evidence="1">
    <location>
        <begin position="153"/>
        <end position="164"/>
    </location>
</feature>
<dbReference type="CDD" id="cd06224">
    <property type="entry name" value="REM"/>
    <property type="match status" value="1"/>
</dbReference>
<dbReference type="SMART" id="SM00456">
    <property type="entry name" value="WW"/>
    <property type="match status" value="2"/>
</dbReference>
<dbReference type="Gene3D" id="2.20.70.10">
    <property type="match status" value="1"/>
</dbReference>
<dbReference type="KEGG" id="ksn:43589728"/>
<feature type="region of interest" description="Disordered" evidence="1">
    <location>
        <begin position="1324"/>
        <end position="1370"/>
    </location>
</feature>
<feature type="compositionally biased region" description="Low complexity" evidence="1">
    <location>
        <begin position="862"/>
        <end position="873"/>
    </location>
</feature>
<dbReference type="PROSITE" id="PS50020">
    <property type="entry name" value="WW_DOMAIN_2"/>
    <property type="match status" value="2"/>
</dbReference>
<dbReference type="Pfam" id="PF00618">
    <property type="entry name" value="RasGEF_N"/>
    <property type="match status" value="1"/>
</dbReference>
<feature type="region of interest" description="Disordered" evidence="1">
    <location>
        <begin position="26"/>
        <end position="74"/>
    </location>
</feature>
<evidence type="ECO:0000313" key="2">
    <source>
        <dbReference type="EMBL" id="WWD18895.1"/>
    </source>
</evidence>
<dbReference type="CDD" id="cd00201">
    <property type="entry name" value="WW"/>
    <property type="match status" value="2"/>
</dbReference>
<protein>
    <submittedName>
        <fullName evidence="2">Uncharacterized protein</fullName>
    </submittedName>
</protein>
<feature type="compositionally biased region" description="Acidic residues" evidence="1">
    <location>
        <begin position="62"/>
        <end position="74"/>
    </location>
</feature>
<dbReference type="PANTHER" id="PTHR23113">
    <property type="entry name" value="GUANINE NUCLEOTIDE EXCHANGE FACTOR"/>
    <property type="match status" value="1"/>
</dbReference>
<accession>A0A5M6BY57</accession>
<dbReference type="Pfam" id="PF07653">
    <property type="entry name" value="SH3_2"/>
    <property type="match status" value="1"/>
</dbReference>
<dbReference type="SMART" id="SM00326">
    <property type="entry name" value="SH3"/>
    <property type="match status" value="1"/>
</dbReference>
<feature type="compositionally biased region" description="Low complexity" evidence="1">
    <location>
        <begin position="809"/>
        <end position="825"/>
    </location>
</feature>
<feature type="compositionally biased region" description="Polar residues" evidence="1">
    <location>
        <begin position="42"/>
        <end position="58"/>
    </location>
</feature>
<dbReference type="Proteomes" id="UP000322225">
    <property type="component" value="Chromosome 6"/>
</dbReference>
<dbReference type="InterPro" id="IPR008937">
    <property type="entry name" value="Ras-like_GEF"/>
</dbReference>
<feature type="compositionally biased region" description="Low complexity" evidence="1">
    <location>
        <begin position="1332"/>
        <end position="1368"/>
    </location>
</feature>
<dbReference type="InterPro" id="IPR001202">
    <property type="entry name" value="WW_dom"/>
</dbReference>
<dbReference type="GO" id="GO:0005886">
    <property type="term" value="C:plasma membrane"/>
    <property type="evidence" value="ECO:0007669"/>
    <property type="project" value="TreeGrafter"/>
</dbReference>
<evidence type="ECO:0000313" key="3">
    <source>
        <dbReference type="Proteomes" id="UP000322225"/>
    </source>
</evidence>
<dbReference type="SUPFAM" id="SSF51045">
    <property type="entry name" value="WW domain"/>
    <property type="match status" value="1"/>
</dbReference>
<dbReference type="PROSITE" id="PS50002">
    <property type="entry name" value="SH3"/>
    <property type="match status" value="1"/>
</dbReference>